<evidence type="ECO:0000313" key="3">
    <source>
        <dbReference type="Proteomes" id="UP000521017"/>
    </source>
</evidence>
<sequence length="275" mass="30993">MKKYLFLTLIFSTFTLCSIAQSTEELNRKINELSVKIDAAIKSGNPDVYENLIPELNQSLINNLVILATKSPDFMQKSSLTTGKGGKNEFIFISNSKDQKFKIFSWSDGAGTIGSYQYVAFWKAGNKIKHKISTEGDPFLDPSDYIRDIYHSRRTNGNDLYFCITEAGDRNNYGMDIQCFEVDKSGNLKANIPVFKAGAKTLSSISIKNYNDYKYSNVSGQKTNVIHFSADGKTLYVPIISSNWTKSGDDGKASYVLHYFVYQFDGANFVYKKKE</sequence>
<evidence type="ECO:0000313" key="2">
    <source>
        <dbReference type="EMBL" id="MBB6498527.1"/>
    </source>
</evidence>
<proteinExistence type="predicted"/>
<comment type="caution">
    <text evidence="2">The sequence shown here is derived from an EMBL/GenBank/DDBJ whole genome shotgun (WGS) entry which is preliminary data.</text>
</comment>
<accession>A0A7X0MGP3</accession>
<feature type="signal peptide" evidence="1">
    <location>
        <begin position="1"/>
        <end position="20"/>
    </location>
</feature>
<organism evidence="2 3">
    <name type="scientific">Pedobacter cryoconitis</name>
    <dbReference type="NCBI Taxonomy" id="188932"/>
    <lineage>
        <taxon>Bacteria</taxon>
        <taxon>Pseudomonadati</taxon>
        <taxon>Bacteroidota</taxon>
        <taxon>Sphingobacteriia</taxon>
        <taxon>Sphingobacteriales</taxon>
        <taxon>Sphingobacteriaceae</taxon>
        <taxon>Pedobacter</taxon>
    </lineage>
</organism>
<evidence type="ECO:0000256" key="1">
    <source>
        <dbReference type="SAM" id="SignalP"/>
    </source>
</evidence>
<dbReference type="AlphaFoldDB" id="A0A7X0MGP3"/>
<keyword evidence="1" id="KW-0732">Signal</keyword>
<dbReference type="EMBL" id="JACHCC010000002">
    <property type="protein sequence ID" value="MBB6498527.1"/>
    <property type="molecule type" value="Genomic_DNA"/>
</dbReference>
<dbReference type="RefSeq" id="WP_184622744.1">
    <property type="nucleotide sequence ID" value="NZ_JACHCC010000002.1"/>
</dbReference>
<dbReference type="Proteomes" id="UP000521017">
    <property type="component" value="Unassembled WGS sequence"/>
</dbReference>
<reference evidence="2 3" key="1">
    <citation type="submission" date="2020-08" db="EMBL/GenBank/DDBJ databases">
        <title>Genomic Encyclopedia of Type Strains, Phase IV (KMG-V): Genome sequencing to study the core and pangenomes of soil and plant-associated prokaryotes.</title>
        <authorList>
            <person name="Whitman W."/>
        </authorList>
    </citation>
    <scope>NUCLEOTIDE SEQUENCE [LARGE SCALE GENOMIC DNA]</scope>
    <source>
        <strain evidence="2 3">M2T3</strain>
    </source>
</reference>
<feature type="chain" id="PRO_5030601553" evidence="1">
    <location>
        <begin position="21"/>
        <end position="275"/>
    </location>
</feature>
<name>A0A7X0MGP3_9SPHI</name>
<protein>
    <submittedName>
        <fullName evidence="2">Uncharacterized protein</fullName>
    </submittedName>
</protein>
<gene>
    <name evidence="2" type="ORF">HDF25_000664</name>
</gene>